<keyword evidence="3" id="KW-1185">Reference proteome</keyword>
<comment type="caution">
    <text evidence="2">The sequence shown here is derived from an EMBL/GenBank/DDBJ whole genome shotgun (WGS) entry which is preliminary data.</text>
</comment>
<evidence type="ECO:0000256" key="1">
    <source>
        <dbReference type="SAM" id="MobiDB-lite"/>
    </source>
</evidence>
<gene>
    <name evidence="2" type="ORF">GCM10009802_63070</name>
</gene>
<proteinExistence type="predicted"/>
<sequence length="75" mass="8315">MQQVQVDEEKVGLALRAPDDVVVPDLLRECPSHRIPIVVDRELRVRERVPVHGGATRSPVPDGAGPHRVTRPPEI</sequence>
<feature type="region of interest" description="Disordered" evidence="1">
    <location>
        <begin position="50"/>
        <end position="75"/>
    </location>
</feature>
<evidence type="ECO:0000313" key="3">
    <source>
        <dbReference type="Proteomes" id="UP001500443"/>
    </source>
</evidence>
<evidence type="ECO:0000313" key="2">
    <source>
        <dbReference type="EMBL" id="GAA1507313.1"/>
    </source>
</evidence>
<accession>A0ABP4KNN1</accession>
<dbReference type="EMBL" id="BAAAPF010000407">
    <property type="protein sequence ID" value="GAA1507313.1"/>
    <property type="molecule type" value="Genomic_DNA"/>
</dbReference>
<reference evidence="3" key="1">
    <citation type="journal article" date="2019" name="Int. J. Syst. Evol. Microbiol.">
        <title>The Global Catalogue of Microorganisms (GCM) 10K type strain sequencing project: providing services to taxonomists for standard genome sequencing and annotation.</title>
        <authorList>
            <consortium name="The Broad Institute Genomics Platform"/>
            <consortium name="The Broad Institute Genome Sequencing Center for Infectious Disease"/>
            <person name="Wu L."/>
            <person name="Ma J."/>
        </authorList>
    </citation>
    <scope>NUCLEOTIDE SEQUENCE [LARGE SCALE GENOMIC DNA]</scope>
    <source>
        <strain evidence="3">JCM 15481</strain>
    </source>
</reference>
<protein>
    <submittedName>
        <fullName evidence="2">Uncharacterized protein</fullName>
    </submittedName>
</protein>
<organism evidence="2 3">
    <name type="scientific">Streptomyces synnematoformans</name>
    <dbReference type="NCBI Taxonomy" id="415721"/>
    <lineage>
        <taxon>Bacteria</taxon>
        <taxon>Bacillati</taxon>
        <taxon>Actinomycetota</taxon>
        <taxon>Actinomycetes</taxon>
        <taxon>Kitasatosporales</taxon>
        <taxon>Streptomycetaceae</taxon>
        <taxon>Streptomyces</taxon>
    </lineage>
</organism>
<name>A0ABP4KNN1_9ACTN</name>
<dbReference type="Proteomes" id="UP001500443">
    <property type="component" value="Unassembled WGS sequence"/>
</dbReference>